<keyword evidence="10 11" id="KW-0472">Membrane</keyword>
<keyword evidence="2" id="KW-1003">Cell membrane</keyword>
<keyword evidence="7" id="KW-0448">Lipopolysaccharide biosynthesis</keyword>
<dbReference type="RefSeq" id="WP_159261755.1">
    <property type="nucleotide sequence ID" value="NZ_CP041348.1"/>
</dbReference>
<feature type="transmembrane region" description="Helical" evidence="11">
    <location>
        <begin position="68"/>
        <end position="88"/>
    </location>
</feature>
<dbReference type="Proteomes" id="UP000464674">
    <property type="component" value="Chromosome"/>
</dbReference>
<dbReference type="GO" id="GO:0022857">
    <property type="term" value="F:transmembrane transporter activity"/>
    <property type="evidence" value="ECO:0007669"/>
    <property type="project" value="InterPro"/>
</dbReference>
<evidence type="ECO:0000256" key="8">
    <source>
        <dbReference type="ARBA" id="ARBA00022989"/>
    </source>
</evidence>
<evidence type="ECO:0000256" key="5">
    <source>
        <dbReference type="ARBA" id="ARBA00022556"/>
    </source>
</evidence>
<evidence type="ECO:0000313" key="14">
    <source>
        <dbReference type="Proteomes" id="UP000464674"/>
    </source>
</evidence>
<comment type="subcellular location">
    <subcellularLocation>
        <location evidence="1">Cell membrane</location>
        <topology evidence="1">Multi-pass membrane protein</topology>
    </subcellularLocation>
</comment>
<reference evidence="13 14" key="1">
    <citation type="journal article" date="2020" name="Carbohydr. Polym.">
        <title>Characterization and optimization of production of bacterial cellulose from strain CGMCC 17276 based on whole-genome analysis.</title>
        <authorList>
            <person name="Lu T."/>
            <person name="Gao H."/>
            <person name="Liao B."/>
            <person name="Wu J."/>
            <person name="Zhang W."/>
            <person name="Huang J."/>
            <person name="Liu M."/>
            <person name="Huang J."/>
            <person name="Chang Z."/>
            <person name="Jin M."/>
            <person name="Yi Z."/>
            <person name="Jiang D."/>
        </authorList>
    </citation>
    <scope>NUCLEOTIDE SEQUENCE [LARGE SCALE GENOMIC DNA]</scope>
    <source>
        <strain evidence="13 14">CGMCC 17276</strain>
    </source>
</reference>
<dbReference type="Pfam" id="PF00892">
    <property type="entry name" value="EamA"/>
    <property type="match status" value="1"/>
</dbReference>
<organism evidence="13 14">
    <name type="scientific">Komagataeibacter xylinus</name>
    <name type="common">Gluconacetobacter xylinus</name>
    <dbReference type="NCBI Taxonomy" id="28448"/>
    <lineage>
        <taxon>Bacteria</taxon>
        <taxon>Pseudomonadati</taxon>
        <taxon>Pseudomonadota</taxon>
        <taxon>Alphaproteobacteria</taxon>
        <taxon>Acetobacterales</taxon>
        <taxon>Acetobacteraceae</taxon>
        <taxon>Komagataeibacter</taxon>
    </lineage>
</organism>
<dbReference type="GO" id="GO:0005886">
    <property type="term" value="C:plasma membrane"/>
    <property type="evidence" value="ECO:0007669"/>
    <property type="project" value="UniProtKB-SubCell"/>
</dbReference>
<evidence type="ECO:0000313" key="13">
    <source>
        <dbReference type="EMBL" id="QHC35290.1"/>
    </source>
</evidence>
<gene>
    <name evidence="13" type="ORF">FMA36_07090</name>
</gene>
<dbReference type="AlphaFoldDB" id="A0A857FQ14"/>
<keyword evidence="4" id="KW-0997">Cell inner membrane</keyword>
<evidence type="ECO:0000256" key="11">
    <source>
        <dbReference type="SAM" id="Phobius"/>
    </source>
</evidence>
<evidence type="ECO:0000256" key="10">
    <source>
        <dbReference type="ARBA" id="ARBA00023136"/>
    </source>
</evidence>
<feature type="transmembrane region" description="Helical" evidence="11">
    <location>
        <begin position="94"/>
        <end position="112"/>
    </location>
</feature>
<keyword evidence="9" id="KW-0443">Lipid metabolism</keyword>
<evidence type="ECO:0000256" key="4">
    <source>
        <dbReference type="ARBA" id="ARBA00022519"/>
    </source>
</evidence>
<dbReference type="OrthoDB" id="7210375at2"/>
<evidence type="ECO:0000256" key="9">
    <source>
        <dbReference type="ARBA" id="ARBA00023098"/>
    </source>
</evidence>
<evidence type="ECO:0000256" key="7">
    <source>
        <dbReference type="ARBA" id="ARBA00022985"/>
    </source>
</evidence>
<keyword evidence="5" id="KW-0441">Lipid A biosynthesis</keyword>
<keyword evidence="6 11" id="KW-0812">Transmembrane</keyword>
<protein>
    <submittedName>
        <fullName evidence="13">EamA family transporter</fullName>
    </submittedName>
</protein>
<name>A0A857FQ14_KOMXY</name>
<dbReference type="PANTHER" id="PTHR30561:SF9">
    <property type="entry name" value="4-AMINO-4-DEOXY-L-ARABINOSE-PHOSPHOUNDECAPRENOL FLIPPASE SUBUNIT ARNF-RELATED"/>
    <property type="match status" value="1"/>
</dbReference>
<evidence type="ECO:0000256" key="1">
    <source>
        <dbReference type="ARBA" id="ARBA00004651"/>
    </source>
</evidence>
<dbReference type="InterPro" id="IPR000390">
    <property type="entry name" value="Small_drug/metabolite_transptr"/>
</dbReference>
<dbReference type="EMBL" id="CP041348">
    <property type="protein sequence ID" value="QHC35290.1"/>
    <property type="molecule type" value="Genomic_DNA"/>
</dbReference>
<evidence type="ECO:0000256" key="6">
    <source>
        <dbReference type="ARBA" id="ARBA00022692"/>
    </source>
</evidence>
<evidence type="ECO:0000259" key="12">
    <source>
        <dbReference type="Pfam" id="PF00892"/>
    </source>
</evidence>
<feature type="domain" description="EamA" evidence="12">
    <location>
        <begin position="6"/>
        <end position="111"/>
    </location>
</feature>
<dbReference type="InterPro" id="IPR000620">
    <property type="entry name" value="EamA_dom"/>
</dbReference>
<dbReference type="GO" id="GO:0009245">
    <property type="term" value="P:lipid A biosynthetic process"/>
    <property type="evidence" value="ECO:0007669"/>
    <property type="project" value="UniProtKB-KW"/>
</dbReference>
<dbReference type="InterPro" id="IPR037185">
    <property type="entry name" value="EmrE-like"/>
</dbReference>
<dbReference type="SUPFAM" id="SSF103481">
    <property type="entry name" value="Multidrug resistance efflux transporter EmrE"/>
    <property type="match status" value="1"/>
</dbReference>
<evidence type="ECO:0000256" key="2">
    <source>
        <dbReference type="ARBA" id="ARBA00022475"/>
    </source>
</evidence>
<feature type="transmembrane region" description="Helical" evidence="11">
    <location>
        <begin position="41"/>
        <end position="61"/>
    </location>
</feature>
<dbReference type="Gene3D" id="1.10.3730.20">
    <property type="match status" value="1"/>
</dbReference>
<accession>A0A857FQ14</accession>
<evidence type="ECO:0000256" key="3">
    <source>
        <dbReference type="ARBA" id="ARBA00022516"/>
    </source>
</evidence>
<dbReference type="PANTHER" id="PTHR30561">
    <property type="entry name" value="SMR FAMILY PROTON-DEPENDENT DRUG EFFLUX TRANSPORTER SUGE"/>
    <property type="match status" value="1"/>
</dbReference>
<sequence length="115" mass="12657">MAQLFFAFLCVVGISIGQILFKLCANGFTKAGSFYDFRSLSILLLALVLYGITTIGWIWVLQKIDLGRAYPIMALAFVIVPCLSYLFLGESFNRQYFVGTALIMAGILISVGSKI</sequence>
<keyword evidence="8 11" id="KW-1133">Transmembrane helix</keyword>
<dbReference type="GO" id="GO:0009103">
    <property type="term" value="P:lipopolysaccharide biosynthetic process"/>
    <property type="evidence" value="ECO:0007669"/>
    <property type="project" value="UniProtKB-KW"/>
</dbReference>
<proteinExistence type="predicted"/>
<keyword evidence="3" id="KW-0444">Lipid biosynthesis</keyword>